<dbReference type="Gene3D" id="2.40.170.20">
    <property type="entry name" value="TonB-dependent receptor, beta-barrel domain"/>
    <property type="match status" value="1"/>
</dbReference>
<comment type="caution">
    <text evidence="10">The sequence shown here is derived from an EMBL/GenBank/DDBJ whole genome shotgun (WGS) entry which is preliminary data.</text>
</comment>
<dbReference type="Gene3D" id="2.170.130.10">
    <property type="entry name" value="TonB-dependent receptor, plug domain"/>
    <property type="match status" value="1"/>
</dbReference>
<dbReference type="InterPro" id="IPR023996">
    <property type="entry name" value="TonB-dep_OMP_SusC/RagA"/>
</dbReference>
<evidence type="ECO:0000313" key="11">
    <source>
        <dbReference type="Proteomes" id="UP000260759"/>
    </source>
</evidence>
<organism evidence="10 11">
    <name type="scientific">Bacteroides uniformis</name>
    <dbReference type="NCBI Taxonomy" id="820"/>
    <lineage>
        <taxon>Bacteria</taxon>
        <taxon>Pseudomonadati</taxon>
        <taxon>Bacteroidota</taxon>
        <taxon>Bacteroidia</taxon>
        <taxon>Bacteroidales</taxon>
        <taxon>Bacteroidaceae</taxon>
        <taxon>Bacteroides</taxon>
    </lineage>
</organism>
<dbReference type="InterPro" id="IPR012910">
    <property type="entry name" value="Plug_dom"/>
</dbReference>
<dbReference type="Pfam" id="PF00593">
    <property type="entry name" value="TonB_dep_Rec_b-barrel"/>
    <property type="match status" value="1"/>
</dbReference>
<evidence type="ECO:0000256" key="7">
    <source>
        <dbReference type="ARBA" id="ARBA00023237"/>
    </source>
</evidence>
<dbReference type="OrthoDB" id="9768177at2"/>
<evidence type="ECO:0000256" key="5">
    <source>
        <dbReference type="ARBA" id="ARBA00023077"/>
    </source>
</evidence>
<dbReference type="InterPro" id="IPR039426">
    <property type="entry name" value="TonB-dep_rcpt-like"/>
</dbReference>
<evidence type="ECO:0000256" key="3">
    <source>
        <dbReference type="ARBA" id="ARBA00022452"/>
    </source>
</evidence>
<dbReference type="NCBIfam" id="TIGR04057">
    <property type="entry name" value="SusC_RagA_signa"/>
    <property type="match status" value="1"/>
</dbReference>
<dbReference type="SUPFAM" id="SSF56935">
    <property type="entry name" value="Porins"/>
    <property type="match status" value="1"/>
</dbReference>
<keyword evidence="6 8" id="KW-0472">Membrane</keyword>
<evidence type="ECO:0000313" key="10">
    <source>
        <dbReference type="EMBL" id="RGN97385.1"/>
    </source>
</evidence>
<name>A0A3E5F5P1_BACUN</name>
<dbReference type="FunFam" id="2.170.130.10:FF:000008">
    <property type="entry name" value="SusC/RagA family TonB-linked outer membrane protein"/>
    <property type="match status" value="1"/>
</dbReference>
<evidence type="ECO:0000256" key="2">
    <source>
        <dbReference type="ARBA" id="ARBA00022448"/>
    </source>
</evidence>
<comment type="similarity">
    <text evidence="8 9">Belongs to the TonB-dependent receptor family.</text>
</comment>
<sequence length="978" mass="107988">MLISYVGMQTQEVAVAPSLRVILKSDSEILDEVTVIAYGTAKKNSLTGSVATIKSSDMEKLPVTSFEKALQGLSPGLQIASVSGQPGSSTQVRIRGIGSMSASSTPLYVIDGVAIEAANLSEVANTSKYGTSANPLSNLNPNDIESITILKDASAASLYGSRAANGVILITTKQGKKGQAKVSFKAQMSSSKLPSGGYNLMNASEHYALYYGGFYNNNIAKGMSSEEASAAANKSTQSMYGRNPYNVANPLDASGDLTSGAQLMIDTDWLDEVFRTGMSQEYDISVNGGNEKSKYFISMGYMNQEGIVIGSDFERYSGRANVSTEIKPWFSMGINSTFSLAKQNTPVGGGGGASPLTNGIFLPNAVPVYDLDENFQMQYDENGKPLYNFKNPIFQDMNVISFAQTDKYATNTYRVLVNPYVDFNFYGVHWKTSLSYDYINLDETQWYNAEHGNGKAAQGRLYKYAIWNNTFGLTSTLNYNFNIKEDHHFSVLAGYEIYNKEYKRTYAQGTKFPIGGLTELNVAATPQEVGSVTDKERMLSYFGRLNYDYQNKYFASFSIRSDGSSRFAPGHRYGTFWSVGLNWRISEENFMKDITWLDDLKLRASYGTSGNKTSDYLYGYQAFYEGGANYNGESGFRHSQLANPDLSWEKSKNFNVGLDFAVLNSRLHGSIDYYIKNSDELLLEKPLAGSTGLDIIMSNLGGMRNSGIEVDLHSLNIQAGDFNWGTDFNISFNKNEITSYPEEQEVVGTKVRTVGYSLYEFYMQEWAGVDKETGAPLWYKDVKDDKGNPTGERTTTSTYSTADKYKLGSALPNVFGGLNNTFTFKGLDLSFLFTYSFGGKIYDAYEANLLNDGNNNGYQAIKDQANYWTKENPNAPNPAFLPNNTSSSHSTSSRYLHDADFIKFKNINLGYTLPKKWTQKIQLETVRFFGSLENICVWNLDGSFKGYDVELGGVTGVLDGAGTVPLPRTILFGINVGF</sequence>
<dbReference type="EMBL" id="QSVA01000001">
    <property type="protein sequence ID" value="RGN97385.1"/>
    <property type="molecule type" value="Genomic_DNA"/>
</dbReference>
<reference evidence="10 11" key="1">
    <citation type="submission" date="2018-08" db="EMBL/GenBank/DDBJ databases">
        <title>A genome reference for cultivated species of the human gut microbiota.</title>
        <authorList>
            <person name="Zou Y."/>
            <person name="Xue W."/>
            <person name="Luo G."/>
        </authorList>
    </citation>
    <scope>NUCLEOTIDE SEQUENCE [LARGE SCALE GENOMIC DNA]</scope>
    <source>
        <strain evidence="10 11">OM03-4</strain>
    </source>
</reference>
<evidence type="ECO:0000256" key="4">
    <source>
        <dbReference type="ARBA" id="ARBA00022692"/>
    </source>
</evidence>
<dbReference type="InterPro" id="IPR000531">
    <property type="entry name" value="Beta-barrel_TonB"/>
</dbReference>
<keyword evidence="4 8" id="KW-0812">Transmembrane</keyword>
<proteinExistence type="inferred from homology"/>
<keyword evidence="5 9" id="KW-0798">TonB box</keyword>
<protein>
    <submittedName>
        <fullName evidence="10">TonB-dependent receptor</fullName>
    </submittedName>
</protein>
<evidence type="ECO:0000256" key="9">
    <source>
        <dbReference type="RuleBase" id="RU003357"/>
    </source>
</evidence>
<accession>A0A3E5F5P1</accession>
<keyword evidence="3 8" id="KW-1134">Transmembrane beta strand</keyword>
<evidence type="ECO:0000256" key="6">
    <source>
        <dbReference type="ARBA" id="ARBA00023136"/>
    </source>
</evidence>
<evidence type="ECO:0000256" key="1">
    <source>
        <dbReference type="ARBA" id="ARBA00004571"/>
    </source>
</evidence>
<dbReference type="NCBIfam" id="TIGR04056">
    <property type="entry name" value="OMP_RagA_SusC"/>
    <property type="match status" value="1"/>
</dbReference>
<dbReference type="Pfam" id="PF07715">
    <property type="entry name" value="Plug"/>
    <property type="match status" value="1"/>
</dbReference>
<keyword evidence="2 8" id="KW-0813">Transport</keyword>
<dbReference type="InterPro" id="IPR023997">
    <property type="entry name" value="TonB-dep_OMP_SusC/RagA_CS"/>
</dbReference>
<dbReference type="RefSeq" id="WP_081027350.1">
    <property type="nucleotide sequence ID" value="NZ_CAXVJK010000039.1"/>
</dbReference>
<keyword evidence="10" id="KW-0675">Receptor</keyword>
<dbReference type="Proteomes" id="UP000260759">
    <property type="component" value="Unassembled WGS sequence"/>
</dbReference>
<dbReference type="InterPro" id="IPR036942">
    <property type="entry name" value="Beta-barrel_TonB_sf"/>
</dbReference>
<dbReference type="PROSITE" id="PS52016">
    <property type="entry name" value="TONB_DEPENDENT_REC_3"/>
    <property type="match status" value="1"/>
</dbReference>
<comment type="subcellular location">
    <subcellularLocation>
        <location evidence="1 8">Cell outer membrane</location>
        <topology evidence="1 8">Multi-pass membrane protein</topology>
    </subcellularLocation>
</comment>
<keyword evidence="7 8" id="KW-0998">Cell outer membrane</keyword>
<gene>
    <name evidence="10" type="ORF">DXB37_00505</name>
</gene>
<dbReference type="AlphaFoldDB" id="A0A3E5F5P1"/>
<dbReference type="InterPro" id="IPR037066">
    <property type="entry name" value="Plug_dom_sf"/>
</dbReference>
<evidence type="ECO:0000256" key="8">
    <source>
        <dbReference type="PROSITE-ProRule" id="PRU01360"/>
    </source>
</evidence>
<dbReference type="GO" id="GO:0009279">
    <property type="term" value="C:cell outer membrane"/>
    <property type="evidence" value="ECO:0007669"/>
    <property type="project" value="UniProtKB-SubCell"/>
</dbReference>